<dbReference type="RefSeq" id="WP_227321212.1">
    <property type="nucleotide sequence ID" value="NZ_JAESVB010000003.1"/>
</dbReference>
<dbReference type="InterPro" id="IPR021660">
    <property type="entry name" value="DUF3253"/>
</dbReference>
<evidence type="ECO:0000313" key="3">
    <source>
        <dbReference type="Proteomes" id="UP000708298"/>
    </source>
</evidence>
<dbReference type="AlphaFoldDB" id="A0A963YRW8"/>
<sequence>MDELNGPADETAAAESEAKKKAPNSYEVAILDRLSKTPDGKSITPADVAMSLSENWRPVLTHVRVAARRLAEQDKIEILRHGKAIVPADMKGVIRLRLKQSQ</sequence>
<dbReference type="EMBL" id="JAESVB010000003">
    <property type="protein sequence ID" value="MCB8875574.1"/>
    <property type="molecule type" value="Genomic_DNA"/>
</dbReference>
<dbReference type="SUPFAM" id="SSF46785">
    <property type="entry name" value="Winged helix' DNA-binding domain"/>
    <property type="match status" value="1"/>
</dbReference>
<dbReference type="InterPro" id="IPR036388">
    <property type="entry name" value="WH-like_DNA-bd_sf"/>
</dbReference>
<proteinExistence type="predicted"/>
<name>A0A963YRW8_9PROT</name>
<dbReference type="Pfam" id="PF11625">
    <property type="entry name" value="DUF3253"/>
    <property type="match status" value="1"/>
</dbReference>
<dbReference type="InterPro" id="IPR036390">
    <property type="entry name" value="WH_DNA-bd_sf"/>
</dbReference>
<comment type="caution">
    <text evidence="2">The sequence shown here is derived from an EMBL/GenBank/DDBJ whole genome shotgun (WGS) entry which is preliminary data.</text>
</comment>
<organism evidence="2 3">
    <name type="scientific">Acidisoma silvae</name>
    <dbReference type="NCBI Taxonomy" id="2802396"/>
    <lineage>
        <taxon>Bacteria</taxon>
        <taxon>Pseudomonadati</taxon>
        <taxon>Pseudomonadota</taxon>
        <taxon>Alphaproteobacteria</taxon>
        <taxon>Acetobacterales</taxon>
        <taxon>Acidocellaceae</taxon>
        <taxon>Acidisoma</taxon>
    </lineage>
</organism>
<evidence type="ECO:0000256" key="1">
    <source>
        <dbReference type="SAM" id="MobiDB-lite"/>
    </source>
</evidence>
<dbReference type="Gene3D" id="1.10.10.10">
    <property type="entry name" value="Winged helix-like DNA-binding domain superfamily/Winged helix DNA-binding domain"/>
    <property type="match status" value="1"/>
</dbReference>
<keyword evidence="3" id="KW-1185">Reference proteome</keyword>
<protein>
    <submittedName>
        <fullName evidence="2">DUF3253 domain-containing protein</fullName>
    </submittedName>
</protein>
<accession>A0A963YRW8</accession>
<dbReference type="Proteomes" id="UP000708298">
    <property type="component" value="Unassembled WGS sequence"/>
</dbReference>
<reference evidence="2" key="1">
    <citation type="journal article" date="2021" name="Microorganisms">
        <title>Acidisoma silvae sp. nov. and Acidisomacellulosilytica sp. nov., Two Acidophilic Bacteria Isolated from Decaying Wood, Hydrolyzing Cellulose and Producing Poly-3-hydroxybutyrate.</title>
        <authorList>
            <person name="Mieszkin S."/>
            <person name="Pouder E."/>
            <person name="Uroz S."/>
            <person name="Simon-Colin C."/>
            <person name="Alain K."/>
        </authorList>
    </citation>
    <scope>NUCLEOTIDE SEQUENCE</scope>
    <source>
        <strain evidence="2">HW T2.11</strain>
    </source>
</reference>
<gene>
    <name evidence="2" type="ORF">ASILVAE211_10305</name>
</gene>
<reference evidence="2" key="2">
    <citation type="submission" date="2021-01" db="EMBL/GenBank/DDBJ databases">
        <authorList>
            <person name="Mieszkin S."/>
            <person name="Pouder E."/>
            <person name="Alain K."/>
        </authorList>
    </citation>
    <scope>NUCLEOTIDE SEQUENCE</scope>
    <source>
        <strain evidence="2">HW T2.11</strain>
    </source>
</reference>
<feature type="region of interest" description="Disordered" evidence="1">
    <location>
        <begin position="1"/>
        <end position="24"/>
    </location>
</feature>
<evidence type="ECO:0000313" key="2">
    <source>
        <dbReference type="EMBL" id="MCB8875574.1"/>
    </source>
</evidence>